<comment type="subcellular location">
    <subcellularLocation>
        <location evidence="1 16">Mitochondrion membrane</location>
        <topology evidence="1 16">Multi-pass membrane protein</topology>
    </subcellularLocation>
</comment>
<dbReference type="Pfam" id="PF01059">
    <property type="entry name" value="Oxidored_q5_N"/>
    <property type="match status" value="1"/>
</dbReference>
<evidence type="ECO:0000256" key="14">
    <source>
        <dbReference type="ARBA" id="ARBA00023136"/>
    </source>
</evidence>
<dbReference type="InterPro" id="IPR001750">
    <property type="entry name" value="ND/Mrp_TM"/>
</dbReference>
<dbReference type="EMBL" id="FJ976041">
    <property type="protein sequence ID" value="ACR00057.1"/>
    <property type="molecule type" value="Genomic_DNA"/>
</dbReference>
<evidence type="ECO:0000256" key="10">
    <source>
        <dbReference type="ARBA" id="ARBA00022989"/>
    </source>
</evidence>
<feature type="transmembrane region" description="Helical" evidence="16">
    <location>
        <begin position="62"/>
        <end position="82"/>
    </location>
</feature>
<dbReference type="Pfam" id="PF00361">
    <property type="entry name" value="Proton_antipo_M"/>
    <property type="match status" value="1"/>
</dbReference>
<feature type="transmembrane region" description="Helical" evidence="16">
    <location>
        <begin position="191"/>
        <end position="213"/>
    </location>
</feature>
<keyword evidence="11 16" id="KW-0520">NAD</keyword>
<dbReference type="PANTHER" id="PTHR43507:SF20">
    <property type="entry name" value="NADH-UBIQUINONE OXIDOREDUCTASE CHAIN 4"/>
    <property type="match status" value="1"/>
</dbReference>
<dbReference type="PRINTS" id="PR01437">
    <property type="entry name" value="NUOXDRDTASE4"/>
</dbReference>
<feature type="transmembrane region" description="Helical" evidence="16">
    <location>
        <begin position="431"/>
        <end position="452"/>
    </location>
</feature>
<evidence type="ECO:0000256" key="11">
    <source>
        <dbReference type="ARBA" id="ARBA00023027"/>
    </source>
</evidence>
<keyword evidence="5 16" id="KW-0813">Transport</keyword>
<feature type="transmembrane region" description="Helical" evidence="16">
    <location>
        <begin position="313"/>
        <end position="333"/>
    </location>
</feature>
<feature type="transmembrane region" description="Helical" evidence="16">
    <location>
        <begin position="252"/>
        <end position="274"/>
    </location>
</feature>
<evidence type="ECO:0000256" key="12">
    <source>
        <dbReference type="ARBA" id="ARBA00023075"/>
    </source>
</evidence>
<dbReference type="GO" id="GO:0042773">
    <property type="term" value="P:ATP synthesis coupled electron transport"/>
    <property type="evidence" value="ECO:0007669"/>
    <property type="project" value="InterPro"/>
</dbReference>
<dbReference type="InterPro" id="IPR003918">
    <property type="entry name" value="NADH_UbQ_OxRdtase"/>
</dbReference>
<keyword evidence="14 16" id="KW-0472">Membrane</keyword>
<evidence type="ECO:0000259" key="18">
    <source>
        <dbReference type="Pfam" id="PF01059"/>
    </source>
</evidence>
<organism evidence="19">
    <name type="scientific">Auchenoplax crinita</name>
    <name type="common">Polychaete worm</name>
    <dbReference type="NCBI Taxonomy" id="397536"/>
    <lineage>
        <taxon>Eukaryota</taxon>
        <taxon>Metazoa</taxon>
        <taxon>Spiralia</taxon>
        <taxon>Lophotrochozoa</taxon>
        <taxon>Annelida</taxon>
        <taxon>Polychaeta</taxon>
        <taxon>Sedentaria</taxon>
        <taxon>Canalipalpata</taxon>
        <taxon>Terebellida</taxon>
        <taxon>Terebelliformia</taxon>
        <taxon>Ampharetidae</taxon>
        <taxon>Auchenoplax</taxon>
    </lineage>
</organism>
<comment type="catalytic activity">
    <reaction evidence="15 16">
        <text>a ubiquinone + NADH + 5 H(+)(in) = a ubiquinol + NAD(+) + 4 H(+)(out)</text>
        <dbReference type="Rhea" id="RHEA:29091"/>
        <dbReference type="Rhea" id="RHEA-COMP:9565"/>
        <dbReference type="Rhea" id="RHEA-COMP:9566"/>
        <dbReference type="ChEBI" id="CHEBI:15378"/>
        <dbReference type="ChEBI" id="CHEBI:16389"/>
        <dbReference type="ChEBI" id="CHEBI:17976"/>
        <dbReference type="ChEBI" id="CHEBI:57540"/>
        <dbReference type="ChEBI" id="CHEBI:57945"/>
        <dbReference type="EC" id="7.1.1.2"/>
    </reaction>
</comment>
<evidence type="ECO:0000256" key="6">
    <source>
        <dbReference type="ARBA" id="ARBA00022660"/>
    </source>
</evidence>
<evidence type="ECO:0000256" key="3">
    <source>
        <dbReference type="ARBA" id="ARBA00012944"/>
    </source>
</evidence>
<keyword evidence="12 16" id="KW-0830">Ubiquinone</keyword>
<keyword evidence="8" id="KW-1278">Translocase</keyword>
<evidence type="ECO:0000256" key="15">
    <source>
        <dbReference type="ARBA" id="ARBA00049551"/>
    </source>
</evidence>
<keyword evidence="6 16" id="KW-0679">Respiratory chain</keyword>
<geneLocation type="mitochondrion" evidence="19"/>
<feature type="domain" description="NADH:ubiquinone oxidoreductase chain 4 N-terminal" evidence="18">
    <location>
        <begin position="1"/>
        <end position="108"/>
    </location>
</feature>
<feature type="transmembrane region" description="Helical" evidence="16">
    <location>
        <begin position="21"/>
        <end position="42"/>
    </location>
</feature>
<evidence type="ECO:0000256" key="9">
    <source>
        <dbReference type="ARBA" id="ARBA00022982"/>
    </source>
</evidence>
<evidence type="ECO:0000256" key="5">
    <source>
        <dbReference type="ARBA" id="ARBA00022448"/>
    </source>
</evidence>
<feature type="transmembrane region" description="Helical" evidence="16">
    <location>
        <begin position="148"/>
        <end position="168"/>
    </location>
</feature>
<dbReference type="AlphaFoldDB" id="G8XXL6"/>
<dbReference type="InterPro" id="IPR000260">
    <property type="entry name" value="NADH4_N"/>
</dbReference>
<protein>
    <recommendedName>
        <fullName evidence="4 16">NADH-ubiquinone oxidoreductase chain 4</fullName>
        <ecNumber evidence="3 16">7.1.1.2</ecNumber>
    </recommendedName>
</protein>
<dbReference type="GO" id="GO:0003954">
    <property type="term" value="F:NADH dehydrogenase activity"/>
    <property type="evidence" value="ECO:0007669"/>
    <property type="project" value="TreeGrafter"/>
</dbReference>
<evidence type="ECO:0000256" key="4">
    <source>
        <dbReference type="ARBA" id="ARBA00021006"/>
    </source>
</evidence>
<evidence type="ECO:0000256" key="16">
    <source>
        <dbReference type="RuleBase" id="RU003297"/>
    </source>
</evidence>
<keyword evidence="7 16" id="KW-0812">Transmembrane</keyword>
<dbReference type="GO" id="GO:0048039">
    <property type="term" value="F:ubiquinone binding"/>
    <property type="evidence" value="ECO:0007669"/>
    <property type="project" value="TreeGrafter"/>
</dbReference>
<feature type="transmembrane region" description="Helical" evidence="16">
    <location>
        <begin position="220"/>
        <end position="240"/>
    </location>
</feature>
<evidence type="ECO:0000256" key="1">
    <source>
        <dbReference type="ARBA" id="ARBA00004225"/>
    </source>
</evidence>
<evidence type="ECO:0000259" key="17">
    <source>
        <dbReference type="Pfam" id="PF00361"/>
    </source>
</evidence>
<proteinExistence type="inferred from homology"/>
<feature type="transmembrane region" description="Helical" evidence="16">
    <location>
        <begin position="94"/>
        <end position="112"/>
    </location>
</feature>
<feature type="transmembrane region" description="Helical" evidence="16">
    <location>
        <begin position="283"/>
        <end position="307"/>
    </location>
</feature>
<evidence type="ECO:0000313" key="19">
    <source>
        <dbReference type="EMBL" id="ACR00057.1"/>
    </source>
</evidence>
<feature type="domain" description="NADH:quinone oxidoreductase/Mrp antiporter transmembrane" evidence="17">
    <location>
        <begin position="113"/>
        <end position="399"/>
    </location>
</feature>
<dbReference type="PANTHER" id="PTHR43507">
    <property type="entry name" value="NADH-UBIQUINONE OXIDOREDUCTASE CHAIN 4"/>
    <property type="match status" value="1"/>
</dbReference>
<dbReference type="GO" id="GO:0031966">
    <property type="term" value="C:mitochondrial membrane"/>
    <property type="evidence" value="ECO:0007669"/>
    <property type="project" value="UniProtKB-SubCell"/>
</dbReference>
<evidence type="ECO:0000256" key="13">
    <source>
        <dbReference type="ARBA" id="ARBA00023128"/>
    </source>
</evidence>
<reference evidence="19" key="1">
    <citation type="submission" date="2009-04" db="EMBL/GenBank/DDBJ databases">
        <title>Phylogenetic inference of Terebelliformia worms based on combined mitochondrial and nuclear data.</title>
        <authorList>
            <person name="Zhong M."/>
            <person name="Struck T.H."/>
            <person name="Halanych K.M."/>
        </authorList>
    </citation>
    <scope>NUCLEOTIDE SEQUENCE</scope>
</reference>
<dbReference type="GO" id="GO:0015990">
    <property type="term" value="P:electron transport coupled proton transport"/>
    <property type="evidence" value="ECO:0007669"/>
    <property type="project" value="TreeGrafter"/>
</dbReference>
<keyword evidence="9 16" id="KW-0249">Electron transport</keyword>
<feature type="transmembrane region" description="Helical" evidence="16">
    <location>
        <begin position="118"/>
        <end position="136"/>
    </location>
</feature>
<comment type="function">
    <text evidence="16">Core subunit of the mitochondrial membrane respiratory chain NADH dehydrogenase (Complex I) which catalyzes electron transfer from NADH through the respiratory chain, using ubiquinone as an electron acceptor. Essential for the catalytic activity and assembly of complex I.</text>
</comment>
<dbReference type="GO" id="GO:0008137">
    <property type="term" value="F:NADH dehydrogenase (ubiquinone) activity"/>
    <property type="evidence" value="ECO:0007669"/>
    <property type="project" value="UniProtKB-UniRule"/>
</dbReference>
<evidence type="ECO:0000256" key="7">
    <source>
        <dbReference type="ARBA" id="ARBA00022692"/>
    </source>
</evidence>
<evidence type="ECO:0000256" key="8">
    <source>
        <dbReference type="ARBA" id="ARBA00022967"/>
    </source>
</evidence>
<dbReference type="EC" id="7.1.1.2" evidence="3 16"/>
<name>G8XXL6_AUCCR</name>
<feature type="transmembrane region" description="Helical" evidence="16">
    <location>
        <begin position="345"/>
        <end position="366"/>
    </location>
</feature>
<feature type="transmembrane region" description="Helical" evidence="16">
    <location>
        <begin position="386"/>
        <end position="410"/>
    </location>
</feature>
<gene>
    <name evidence="19" type="primary">NAD4</name>
</gene>
<accession>G8XXL6</accession>
<keyword evidence="10 16" id="KW-1133">Transmembrane helix</keyword>
<sequence>MLKFMLTVSILLLLPMNMSVISMWVVSITVLLMMAGSMVTYFPMGSNKMVVGSDFFFFFDGLSVPLILLTLWVFGVMLIASFKVFQPNYMAKFFVFNLILLNLVLMMCFSISNLGLFYIMFESSFIPTVVMILVWGYQPERLQASSYFILYTVTASLPLLLGLMMLYSCNSSLSMYGMIWALPVSLEVSNIWWMMCVLAFLVKLPLYMVHLWLPKAHVEAPVAGSMILAAVLLKLGSYGLMRLSSLFPELSVSLVSFLGSLCMIGACVTSVICLRQPDMKSMIAYSSVGHMGFVIIGVLSCSLWGWYGAVGLMVAHGLCSSGMFCIANTVYEYMSTRSLILVKGLLTIFPCMSIWWFMLCIANMSAPPTFNLLSEIFLLVSILKSSLLLSFLFVISSVMVCAFSLVLYTITQHGSLSNFMGSFSYSFSRNYLLMVLHIAPLYFMVLHPYGFFEG</sequence>
<evidence type="ECO:0000256" key="2">
    <source>
        <dbReference type="ARBA" id="ARBA00009025"/>
    </source>
</evidence>
<keyword evidence="13 16" id="KW-0496">Mitochondrion</keyword>
<comment type="similarity">
    <text evidence="2 16">Belongs to the complex I subunit 4 family.</text>
</comment>